<organism evidence="1 2">
    <name type="scientific">Clunio marinus</name>
    <dbReference type="NCBI Taxonomy" id="568069"/>
    <lineage>
        <taxon>Eukaryota</taxon>
        <taxon>Metazoa</taxon>
        <taxon>Ecdysozoa</taxon>
        <taxon>Arthropoda</taxon>
        <taxon>Hexapoda</taxon>
        <taxon>Insecta</taxon>
        <taxon>Pterygota</taxon>
        <taxon>Neoptera</taxon>
        <taxon>Endopterygota</taxon>
        <taxon>Diptera</taxon>
        <taxon>Nematocera</taxon>
        <taxon>Chironomoidea</taxon>
        <taxon>Chironomidae</taxon>
        <taxon>Clunio</taxon>
    </lineage>
</organism>
<gene>
    <name evidence="1" type="ORF">CLUMA_CG011398</name>
</gene>
<name>A0A1J1ICL8_9DIPT</name>
<accession>A0A1J1ICL8</accession>
<dbReference type="Proteomes" id="UP000183832">
    <property type="component" value="Unassembled WGS sequence"/>
</dbReference>
<proteinExistence type="predicted"/>
<reference evidence="1 2" key="1">
    <citation type="submission" date="2015-04" db="EMBL/GenBank/DDBJ databases">
        <authorList>
            <person name="Syromyatnikov M.Y."/>
            <person name="Popov V.N."/>
        </authorList>
    </citation>
    <scope>NUCLEOTIDE SEQUENCE [LARGE SCALE GENOMIC DNA]</scope>
</reference>
<dbReference type="EMBL" id="CVRI01000047">
    <property type="protein sequence ID" value="CRK98029.1"/>
    <property type="molecule type" value="Genomic_DNA"/>
</dbReference>
<evidence type="ECO:0000313" key="2">
    <source>
        <dbReference type="Proteomes" id="UP000183832"/>
    </source>
</evidence>
<keyword evidence="2" id="KW-1185">Reference proteome</keyword>
<protein>
    <submittedName>
        <fullName evidence="1">CLUMA_CG011398, isoform A</fullName>
    </submittedName>
</protein>
<evidence type="ECO:0000313" key="1">
    <source>
        <dbReference type="EMBL" id="CRK98029.1"/>
    </source>
</evidence>
<sequence length="74" mass="8352">MTAELFMLPCKTTLVLPQMNFKATEYPSGSFDEHCVTEVALQNLNRFCVSLQSGERLSLSRRSESCRVGSFNML</sequence>
<dbReference type="AlphaFoldDB" id="A0A1J1ICL8"/>